<evidence type="ECO:0000256" key="1">
    <source>
        <dbReference type="SAM" id="SignalP"/>
    </source>
</evidence>
<dbReference type="EMBL" id="MU006216">
    <property type="protein sequence ID" value="KAF2832981.1"/>
    <property type="molecule type" value="Genomic_DNA"/>
</dbReference>
<sequence>MKLLNLIAVPLVSAMVVRTQEQVPIVDDSKERIGIHPLREAREESAPIVGIHFTTSYAIASARYHNGTMRDLSKIAGDAQYTDTMSRWANGENDISRDCKDIESPQCRRSTAERSQRRQAGLPISHDAEILSVFMTKVHAVIEKDMGGPINVTAPAFPWLSPKLWDDLKSAIAHSGLLSTRRHGAIPVYREANAAYAARGYGLCEPSTNCISCTETLHSKKAETVLYLNFDNSSMSVGAMRAGSAFDDRATFSYGTDAKLGWWNLPVFEVPRAKFWAQIHEMIMAVVQPMARPPNKIILFGEHGADDEFKEVAKAAVWEVLEFDVDMMMGAVPKEDVAYLVARGAAEMGFRDEELMRQGLALRRDE</sequence>
<dbReference type="AlphaFoldDB" id="A0A6A7AI49"/>
<organism evidence="2 3">
    <name type="scientific">Ophiobolus disseminans</name>
    <dbReference type="NCBI Taxonomy" id="1469910"/>
    <lineage>
        <taxon>Eukaryota</taxon>
        <taxon>Fungi</taxon>
        <taxon>Dikarya</taxon>
        <taxon>Ascomycota</taxon>
        <taxon>Pezizomycotina</taxon>
        <taxon>Dothideomycetes</taxon>
        <taxon>Pleosporomycetidae</taxon>
        <taxon>Pleosporales</taxon>
        <taxon>Pleosporineae</taxon>
        <taxon>Phaeosphaeriaceae</taxon>
        <taxon>Ophiobolus</taxon>
    </lineage>
</organism>
<reference evidence="2" key="1">
    <citation type="journal article" date="2020" name="Stud. Mycol.">
        <title>101 Dothideomycetes genomes: a test case for predicting lifestyles and emergence of pathogens.</title>
        <authorList>
            <person name="Haridas S."/>
            <person name="Albert R."/>
            <person name="Binder M."/>
            <person name="Bloem J."/>
            <person name="Labutti K."/>
            <person name="Salamov A."/>
            <person name="Andreopoulos B."/>
            <person name="Baker S."/>
            <person name="Barry K."/>
            <person name="Bills G."/>
            <person name="Bluhm B."/>
            <person name="Cannon C."/>
            <person name="Castanera R."/>
            <person name="Culley D."/>
            <person name="Daum C."/>
            <person name="Ezra D."/>
            <person name="Gonzalez J."/>
            <person name="Henrissat B."/>
            <person name="Kuo A."/>
            <person name="Liang C."/>
            <person name="Lipzen A."/>
            <person name="Lutzoni F."/>
            <person name="Magnuson J."/>
            <person name="Mondo S."/>
            <person name="Nolan M."/>
            <person name="Ohm R."/>
            <person name="Pangilinan J."/>
            <person name="Park H.-J."/>
            <person name="Ramirez L."/>
            <person name="Alfaro M."/>
            <person name="Sun H."/>
            <person name="Tritt A."/>
            <person name="Yoshinaga Y."/>
            <person name="Zwiers L.-H."/>
            <person name="Turgeon B."/>
            <person name="Goodwin S."/>
            <person name="Spatafora J."/>
            <person name="Crous P."/>
            <person name="Grigoriev I."/>
        </authorList>
    </citation>
    <scope>NUCLEOTIDE SEQUENCE</scope>
    <source>
        <strain evidence="2">CBS 113818</strain>
    </source>
</reference>
<feature type="chain" id="PRO_5025436766" evidence="1">
    <location>
        <begin position="20"/>
        <end position="366"/>
    </location>
</feature>
<evidence type="ECO:0000313" key="2">
    <source>
        <dbReference type="EMBL" id="KAF2832981.1"/>
    </source>
</evidence>
<keyword evidence="1" id="KW-0732">Signal</keyword>
<dbReference type="Proteomes" id="UP000799424">
    <property type="component" value="Unassembled WGS sequence"/>
</dbReference>
<gene>
    <name evidence="2" type="ORF">CC86DRAFT_338035</name>
</gene>
<feature type="signal peptide" evidence="1">
    <location>
        <begin position="1"/>
        <end position="19"/>
    </location>
</feature>
<accession>A0A6A7AI49</accession>
<proteinExistence type="predicted"/>
<dbReference type="OrthoDB" id="3643156at2759"/>
<keyword evidence="3" id="KW-1185">Reference proteome</keyword>
<name>A0A6A7AI49_9PLEO</name>
<protein>
    <submittedName>
        <fullName evidence="2">Uncharacterized protein</fullName>
    </submittedName>
</protein>
<evidence type="ECO:0000313" key="3">
    <source>
        <dbReference type="Proteomes" id="UP000799424"/>
    </source>
</evidence>